<gene>
    <name evidence="6" type="ORF">KDW95_01005</name>
</gene>
<dbReference type="InterPro" id="IPR005119">
    <property type="entry name" value="LysR_subst-bd"/>
</dbReference>
<dbReference type="InterPro" id="IPR036390">
    <property type="entry name" value="WH_DNA-bd_sf"/>
</dbReference>
<dbReference type="Gene3D" id="3.40.190.290">
    <property type="match status" value="1"/>
</dbReference>
<evidence type="ECO:0000256" key="4">
    <source>
        <dbReference type="ARBA" id="ARBA00023163"/>
    </source>
</evidence>
<evidence type="ECO:0000256" key="3">
    <source>
        <dbReference type="ARBA" id="ARBA00023125"/>
    </source>
</evidence>
<dbReference type="InterPro" id="IPR036388">
    <property type="entry name" value="WH-like_DNA-bd_sf"/>
</dbReference>
<keyword evidence="2" id="KW-0805">Transcription regulation</keyword>
<keyword evidence="4" id="KW-0804">Transcription</keyword>
<organism evidence="6 7">
    <name type="scientific">Marinobacterium rhizophilum</name>
    <dbReference type="NCBI Taxonomy" id="420402"/>
    <lineage>
        <taxon>Bacteria</taxon>
        <taxon>Pseudomonadati</taxon>
        <taxon>Pseudomonadota</taxon>
        <taxon>Gammaproteobacteria</taxon>
        <taxon>Oceanospirillales</taxon>
        <taxon>Oceanospirillaceae</taxon>
        <taxon>Marinobacterium</taxon>
    </lineage>
</organism>
<dbReference type="SUPFAM" id="SSF46785">
    <property type="entry name" value="Winged helix' DNA-binding domain"/>
    <property type="match status" value="1"/>
</dbReference>
<dbReference type="CDD" id="cd05466">
    <property type="entry name" value="PBP2_LTTR_substrate"/>
    <property type="match status" value="1"/>
</dbReference>
<evidence type="ECO:0000256" key="1">
    <source>
        <dbReference type="ARBA" id="ARBA00009437"/>
    </source>
</evidence>
<dbReference type="PROSITE" id="PS50931">
    <property type="entry name" value="HTH_LYSR"/>
    <property type="match status" value="1"/>
</dbReference>
<dbReference type="Proteomes" id="UP001058461">
    <property type="component" value="Chromosome"/>
</dbReference>
<protein>
    <submittedName>
        <fullName evidence="6">LysR family transcriptional regulator</fullName>
    </submittedName>
</protein>
<dbReference type="Pfam" id="PF03466">
    <property type="entry name" value="LysR_substrate"/>
    <property type="match status" value="1"/>
</dbReference>
<dbReference type="PANTHER" id="PTHR30126:SF98">
    <property type="entry name" value="HTH-TYPE TRANSCRIPTIONAL ACTIVATOR BAUR"/>
    <property type="match status" value="1"/>
</dbReference>
<feature type="domain" description="HTH lysR-type" evidence="5">
    <location>
        <begin position="14"/>
        <end position="71"/>
    </location>
</feature>
<name>A0ABY5HJ23_9GAMM</name>
<dbReference type="Pfam" id="PF00126">
    <property type="entry name" value="HTH_1"/>
    <property type="match status" value="1"/>
</dbReference>
<evidence type="ECO:0000256" key="2">
    <source>
        <dbReference type="ARBA" id="ARBA00023015"/>
    </source>
</evidence>
<reference evidence="6" key="1">
    <citation type="submission" date="2021-04" db="EMBL/GenBank/DDBJ databases">
        <title>Oceanospirillales bacteria with DddD are important DMSP degraders in coastal seawater.</title>
        <authorList>
            <person name="Liu J."/>
        </authorList>
    </citation>
    <scope>NUCLEOTIDE SEQUENCE</scope>
    <source>
        <strain evidence="6">D13-1</strain>
    </source>
</reference>
<sequence length="310" mass="34472">MSQKNYSLGQVGDFEIKQLRIFKAVVDNGGFSAAETELNISRSTVSIHISNLEARLNLTLCRRGRGGFALTQEGQVIYEMTNKLLDSLEQFRDVANEMSHNPAGELRIVVSDGISLDPRCRFPEMISRFCDLAPDMTLHSEVAAMANIERIVLNDEANVGLTPYHRRLDGLNYIPLYSDICRLYCSQTHPLLGLTDDELTDEMIDGLTAIQPGLKLHEEASQQLCAMSLKATAYFYETRLAMILSGKFIAFLPEAYAEPYVQSGQLKRLGGDDRFYTLGIAAITKKSAQPNRPTALFLNVIHELSGQSVS</sequence>
<dbReference type="PANTHER" id="PTHR30126">
    <property type="entry name" value="HTH-TYPE TRANSCRIPTIONAL REGULATOR"/>
    <property type="match status" value="1"/>
</dbReference>
<dbReference type="SUPFAM" id="SSF53850">
    <property type="entry name" value="Periplasmic binding protein-like II"/>
    <property type="match status" value="1"/>
</dbReference>
<evidence type="ECO:0000313" key="6">
    <source>
        <dbReference type="EMBL" id="UTW12295.1"/>
    </source>
</evidence>
<evidence type="ECO:0000313" key="7">
    <source>
        <dbReference type="Proteomes" id="UP001058461"/>
    </source>
</evidence>
<dbReference type="RefSeq" id="WP_255854358.1">
    <property type="nucleotide sequence ID" value="NZ_CP073347.1"/>
</dbReference>
<dbReference type="Gene3D" id="1.10.10.10">
    <property type="entry name" value="Winged helix-like DNA-binding domain superfamily/Winged helix DNA-binding domain"/>
    <property type="match status" value="1"/>
</dbReference>
<dbReference type="InterPro" id="IPR000847">
    <property type="entry name" value="LysR_HTH_N"/>
</dbReference>
<dbReference type="EMBL" id="CP073347">
    <property type="protein sequence ID" value="UTW12295.1"/>
    <property type="molecule type" value="Genomic_DNA"/>
</dbReference>
<accession>A0ABY5HJ23</accession>
<keyword evidence="7" id="KW-1185">Reference proteome</keyword>
<comment type="similarity">
    <text evidence="1">Belongs to the LysR transcriptional regulatory family.</text>
</comment>
<evidence type="ECO:0000259" key="5">
    <source>
        <dbReference type="PROSITE" id="PS50931"/>
    </source>
</evidence>
<proteinExistence type="inferred from homology"/>
<keyword evidence="3" id="KW-0238">DNA-binding</keyword>